<organism evidence="1">
    <name type="scientific">marine metagenome</name>
    <dbReference type="NCBI Taxonomy" id="408172"/>
    <lineage>
        <taxon>unclassified sequences</taxon>
        <taxon>metagenomes</taxon>
        <taxon>ecological metagenomes</taxon>
    </lineage>
</organism>
<evidence type="ECO:0000313" key="1">
    <source>
        <dbReference type="EMBL" id="SUZ58070.1"/>
    </source>
</evidence>
<feature type="non-terminal residue" evidence="1">
    <location>
        <position position="1"/>
    </location>
</feature>
<dbReference type="AlphaFoldDB" id="A0A381NU29"/>
<proteinExistence type="predicted"/>
<dbReference type="Gene3D" id="3.40.50.450">
    <property type="match status" value="1"/>
</dbReference>
<sequence>VGPRHTVYHALEQGRETFCVSGNIFSLASDFTNRMI</sequence>
<gene>
    <name evidence="1" type="ORF">METZ01_LOCUS10924</name>
</gene>
<dbReference type="EMBL" id="UINC01000595">
    <property type="protein sequence ID" value="SUZ58070.1"/>
    <property type="molecule type" value="Genomic_DNA"/>
</dbReference>
<reference evidence="1" key="1">
    <citation type="submission" date="2018-05" db="EMBL/GenBank/DDBJ databases">
        <authorList>
            <person name="Lanie J.A."/>
            <person name="Ng W.-L."/>
            <person name="Kazmierczak K.M."/>
            <person name="Andrzejewski T.M."/>
            <person name="Davidsen T.M."/>
            <person name="Wayne K.J."/>
            <person name="Tettelin H."/>
            <person name="Glass J.I."/>
            <person name="Rusch D."/>
            <person name="Podicherti R."/>
            <person name="Tsui H.-C.T."/>
            <person name="Winkler M.E."/>
        </authorList>
    </citation>
    <scope>NUCLEOTIDE SEQUENCE</scope>
</reference>
<protein>
    <submittedName>
        <fullName evidence="1">Uncharacterized protein</fullName>
    </submittedName>
</protein>
<accession>A0A381NU29</accession>
<name>A0A381NU29_9ZZZZ</name>